<dbReference type="STRING" id="316067.Geob_0996"/>
<protein>
    <submittedName>
        <fullName evidence="2">Uncharacterized protein</fullName>
    </submittedName>
</protein>
<reference evidence="2 3" key="1">
    <citation type="submission" date="2009-01" db="EMBL/GenBank/DDBJ databases">
        <title>Complete sequence of Geobacter sp. FRC-32.</title>
        <authorList>
            <consortium name="US DOE Joint Genome Institute"/>
            <person name="Lucas S."/>
            <person name="Copeland A."/>
            <person name="Lapidus A."/>
            <person name="Glavina del Rio T."/>
            <person name="Dalin E."/>
            <person name="Tice H."/>
            <person name="Bruce D."/>
            <person name="Goodwin L."/>
            <person name="Pitluck S."/>
            <person name="Saunders E."/>
            <person name="Brettin T."/>
            <person name="Detter J.C."/>
            <person name="Han C."/>
            <person name="Larimer F."/>
            <person name="Land M."/>
            <person name="Hauser L."/>
            <person name="Kyrpides N."/>
            <person name="Ovchinnikova G."/>
            <person name="Kostka J."/>
            <person name="Richardson P."/>
        </authorList>
    </citation>
    <scope>NUCLEOTIDE SEQUENCE [LARGE SCALE GENOMIC DNA]</scope>
    <source>
        <strain evidence="3">DSM 22248 / JCM 15807 / FRC-32</strain>
    </source>
</reference>
<evidence type="ECO:0000313" key="2">
    <source>
        <dbReference type="EMBL" id="ACM19358.2"/>
    </source>
</evidence>
<dbReference type="KEGG" id="geo:Geob_0996"/>
<feature type="compositionally biased region" description="Basic and acidic residues" evidence="1">
    <location>
        <begin position="11"/>
        <end position="22"/>
    </location>
</feature>
<dbReference type="AlphaFoldDB" id="B9M2H9"/>
<sequence>MKPSGDLPTRYTKEEMTKKEEQNLPAFEDAEAQFQEFLKTVEWPGELIWICADDVAVSGDILIVHPNKEGREQAIRGYKRGIKKHLGILLNAICRDDFRTYCAVWNPSDQTEAEYALMPQGLKFSVPSERRQAKIITGQIKWWWLKWNATPWQLK</sequence>
<keyword evidence="3" id="KW-1185">Reference proteome</keyword>
<evidence type="ECO:0000313" key="3">
    <source>
        <dbReference type="Proteomes" id="UP000007721"/>
    </source>
</evidence>
<dbReference type="EMBL" id="CP001390">
    <property type="protein sequence ID" value="ACM19358.2"/>
    <property type="molecule type" value="Genomic_DNA"/>
</dbReference>
<accession>B9M2H9</accession>
<organism evidence="2 3">
    <name type="scientific">Geotalea daltonii (strain DSM 22248 / JCM 15807 / FRC-32)</name>
    <name type="common">Geobacter daltonii</name>
    <dbReference type="NCBI Taxonomy" id="316067"/>
    <lineage>
        <taxon>Bacteria</taxon>
        <taxon>Pseudomonadati</taxon>
        <taxon>Thermodesulfobacteriota</taxon>
        <taxon>Desulfuromonadia</taxon>
        <taxon>Geobacterales</taxon>
        <taxon>Geobacteraceae</taxon>
        <taxon>Geotalea</taxon>
    </lineage>
</organism>
<dbReference type="Proteomes" id="UP000007721">
    <property type="component" value="Chromosome"/>
</dbReference>
<proteinExistence type="predicted"/>
<dbReference type="HOGENOM" id="CLU_1692975_0_0_7"/>
<evidence type="ECO:0000256" key="1">
    <source>
        <dbReference type="SAM" id="MobiDB-lite"/>
    </source>
</evidence>
<name>B9M2H9_GEODF</name>
<feature type="region of interest" description="Disordered" evidence="1">
    <location>
        <begin position="1"/>
        <end position="22"/>
    </location>
</feature>
<gene>
    <name evidence="2" type="ordered locus">Geob_0996</name>
</gene>